<keyword evidence="1" id="KW-1133">Transmembrane helix</keyword>
<name>A0A7W7Z9N7_9BACT</name>
<feature type="domain" description="CAAX prenyl protease 2/Lysostaphin resistance protein A-like" evidence="2">
    <location>
        <begin position="182"/>
        <end position="286"/>
    </location>
</feature>
<comment type="caution">
    <text evidence="3">The sequence shown here is derived from an EMBL/GenBank/DDBJ whole genome shotgun (WGS) entry which is preliminary data.</text>
</comment>
<feature type="transmembrane region" description="Helical" evidence="1">
    <location>
        <begin position="137"/>
        <end position="159"/>
    </location>
</feature>
<evidence type="ECO:0000313" key="4">
    <source>
        <dbReference type="Proteomes" id="UP000540989"/>
    </source>
</evidence>
<gene>
    <name evidence="3" type="ORF">HDF16_000391</name>
</gene>
<evidence type="ECO:0000313" key="3">
    <source>
        <dbReference type="EMBL" id="MBB5055722.1"/>
    </source>
</evidence>
<keyword evidence="1" id="KW-0472">Membrane</keyword>
<dbReference type="GO" id="GO:0004175">
    <property type="term" value="F:endopeptidase activity"/>
    <property type="evidence" value="ECO:0007669"/>
    <property type="project" value="UniProtKB-ARBA"/>
</dbReference>
<feature type="transmembrane region" description="Helical" evidence="1">
    <location>
        <begin position="325"/>
        <end position="344"/>
    </location>
</feature>
<feature type="transmembrane region" description="Helical" evidence="1">
    <location>
        <begin position="254"/>
        <end position="278"/>
    </location>
</feature>
<evidence type="ECO:0000259" key="2">
    <source>
        <dbReference type="Pfam" id="PF02517"/>
    </source>
</evidence>
<dbReference type="Proteomes" id="UP000540989">
    <property type="component" value="Unassembled WGS sequence"/>
</dbReference>
<dbReference type="InterPro" id="IPR003675">
    <property type="entry name" value="Rce1/LyrA-like_dom"/>
</dbReference>
<accession>A0A7W7Z9N7</accession>
<dbReference type="Pfam" id="PF02517">
    <property type="entry name" value="Rce1-like"/>
    <property type="match status" value="1"/>
</dbReference>
<dbReference type="RefSeq" id="WP_184213478.1">
    <property type="nucleotide sequence ID" value="NZ_JACHIP010000001.1"/>
</dbReference>
<sequence length="364" mass="38230">MSEEVILQDSNAAPIMPVQEQTEVASGDAFTAPEPLHRPIWHQILFGPSGLRPGWGLLLFIALIIGLSATTGAIVHKFHHPAKAAAPHSGTVVPQSAESSLITEGISFSLVAIATWIMGRVESRPVGTYGFGGSRKVVPFLAGLAWGAVFLSILVGALWKAGLLVFDGRLLQGPTILRDGAIWALGFLLVGLFEEYLLRGYLQITLSRGLASIYNMLFDTTHGEALGFGTAAVILSFVFGLGHGNNPGESPIGLLSAGLIGLIFCLTLWRTGSLWWALGFHASWDWAQSFLFGVADSGTIVEGHLFASHPVGKVLMSGGATGPEGSIFILPLLVVVTGAVFLTLPSQRASASAALSTEPATSAP</sequence>
<dbReference type="PANTHER" id="PTHR39430">
    <property type="entry name" value="MEMBRANE-ASSOCIATED PROTEASE-RELATED"/>
    <property type="match status" value="1"/>
</dbReference>
<dbReference type="PANTHER" id="PTHR39430:SF1">
    <property type="entry name" value="PROTEASE"/>
    <property type="match status" value="1"/>
</dbReference>
<keyword evidence="4" id="KW-1185">Reference proteome</keyword>
<feature type="transmembrane region" description="Helical" evidence="1">
    <location>
        <begin position="55"/>
        <end position="75"/>
    </location>
</feature>
<feature type="transmembrane region" description="Helical" evidence="1">
    <location>
        <begin position="180"/>
        <end position="198"/>
    </location>
</feature>
<dbReference type="GO" id="GO:0080120">
    <property type="term" value="P:CAAX-box protein maturation"/>
    <property type="evidence" value="ECO:0007669"/>
    <property type="project" value="UniProtKB-ARBA"/>
</dbReference>
<feature type="transmembrane region" description="Helical" evidence="1">
    <location>
        <begin position="225"/>
        <end position="242"/>
    </location>
</feature>
<keyword evidence="1" id="KW-0812">Transmembrane</keyword>
<organism evidence="3 4">
    <name type="scientific">Granulicella aggregans</name>
    <dbReference type="NCBI Taxonomy" id="474949"/>
    <lineage>
        <taxon>Bacteria</taxon>
        <taxon>Pseudomonadati</taxon>
        <taxon>Acidobacteriota</taxon>
        <taxon>Terriglobia</taxon>
        <taxon>Terriglobales</taxon>
        <taxon>Acidobacteriaceae</taxon>
        <taxon>Granulicella</taxon>
    </lineage>
</organism>
<evidence type="ECO:0000256" key="1">
    <source>
        <dbReference type="SAM" id="Phobius"/>
    </source>
</evidence>
<reference evidence="3 4" key="1">
    <citation type="submission" date="2020-08" db="EMBL/GenBank/DDBJ databases">
        <title>Genomic Encyclopedia of Type Strains, Phase IV (KMG-V): Genome sequencing to study the core and pangenomes of soil and plant-associated prokaryotes.</title>
        <authorList>
            <person name="Whitman W."/>
        </authorList>
    </citation>
    <scope>NUCLEOTIDE SEQUENCE [LARGE SCALE GENOMIC DNA]</scope>
    <source>
        <strain evidence="3 4">M8UP14</strain>
    </source>
</reference>
<dbReference type="AlphaFoldDB" id="A0A7W7Z9N7"/>
<proteinExistence type="predicted"/>
<dbReference type="EMBL" id="JACHIP010000001">
    <property type="protein sequence ID" value="MBB5055722.1"/>
    <property type="molecule type" value="Genomic_DNA"/>
</dbReference>
<protein>
    <recommendedName>
        <fullName evidence="2">CAAX prenyl protease 2/Lysostaphin resistance protein A-like domain-containing protein</fullName>
    </recommendedName>
</protein>